<feature type="domain" description="OmpR/PhoB-type" evidence="8">
    <location>
        <begin position="22"/>
        <end position="122"/>
    </location>
</feature>
<dbReference type="SUPFAM" id="SSF46894">
    <property type="entry name" value="C-terminal effector domain of the bipartite response regulators"/>
    <property type="match status" value="1"/>
</dbReference>
<name>A0A918LWF0_9ACTN</name>
<protein>
    <recommendedName>
        <fullName evidence="8">OmpR/PhoB-type domain-containing protein</fullName>
    </recommendedName>
</protein>
<proteinExistence type="inferred from homology"/>
<dbReference type="SUPFAM" id="SSF48452">
    <property type="entry name" value="TPR-like"/>
    <property type="match status" value="2"/>
</dbReference>
<dbReference type="GO" id="GO:0003677">
    <property type="term" value="F:DNA binding"/>
    <property type="evidence" value="ECO:0007669"/>
    <property type="project" value="UniProtKB-UniRule"/>
</dbReference>
<dbReference type="Pfam" id="PF00486">
    <property type="entry name" value="Trans_reg_C"/>
    <property type="match status" value="1"/>
</dbReference>
<dbReference type="EMBL" id="BMSA01000012">
    <property type="protein sequence ID" value="GGT59853.1"/>
    <property type="molecule type" value="Genomic_DNA"/>
</dbReference>
<evidence type="ECO:0000256" key="6">
    <source>
        <dbReference type="PROSITE-ProRule" id="PRU01091"/>
    </source>
</evidence>
<reference evidence="9" key="1">
    <citation type="journal article" date="2014" name="Int. J. Syst. Evol. Microbiol.">
        <title>Complete genome sequence of Corynebacterium casei LMG S-19264T (=DSM 44701T), isolated from a smear-ripened cheese.</title>
        <authorList>
            <consortium name="US DOE Joint Genome Institute (JGI-PGF)"/>
            <person name="Walter F."/>
            <person name="Albersmeier A."/>
            <person name="Kalinowski J."/>
            <person name="Ruckert C."/>
        </authorList>
    </citation>
    <scope>NUCLEOTIDE SEQUENCE</scope>
    <source>
        <strain evidence="9">JCM 4125</strain>
    </source>
</reference>
<comment type="caution">
    <text evidence="9">The sequence shown here is derived from an EMBL/GenBank/DDBJ whole genome shotgun (WGS) entry which is preliminary data.</text>
</comment>
<dbReference type="SMART" id="SM00862">
    <property type="entry name" value="Trans_reg_C"/>
    <property type="match status" value="1"/>
</dbReference>
<keyword evidence="3" id="KW-0805">Transcription regulation</keyword>
<dbReference type="CDD" id="cd15831">
    <property type="entry name" value="BTAD"/>
    <property type="match status" value="1"/>
</dbReference>
<feature type="region of interest" description="Disordered" evidence="7">
    <location>
        <begin position="747"/>
        <end position="791"/>
    </location>
</feature>
<dbReference type="GO" id="GO:0000160">
    <property type="term" value="P:phosphorelay signal transduction system"/>
    <property type="evidence" value="ECO:0007669"/>
    <property type="project" value="UniProtKB-KW"/>
</dbReference>
<dbReference type="InterPro" id="IPR005158">
    <property type="entry name" value="BTAD"/>
</dbReference>
<sequence>MVCPDGSGGPCPDGPGAPETPAPAATPGDNEPVRYRILGVTQTEDDHGTPVPVPGTRLRTLLTALALRPGRPTAPETLIDEVWAGTPPQDAPAALQALVGRLRRTVGKDTVTSAPGGYRLAATEDDVDLFVFEKLVRQGTAALRHGEPHDAARTLDAALALWRGPALADLPDRTAATRPEALHRDATRARAEADLVLGHAHDAVPRLTELTTAHPYDEPLRALLIRALRDTGREADALAAYEVARRTLAEGLGTDPGPELRALHAELLAGRQPAASLRPDSRPHALPPARPGSASLTRPTPLTPPRLPGRTGNLRPRLTSFVGREPELDAIRSTMHRARLVTLTGPGGSGKTRLAEEAAAGLPQAWLVELAPLDRPEAVPGAVVSALGLRETALMATDMATPQDDPVALLVEYCAPRSELLILDNCEHVIGAAAALAETLLTRCPDLTILATSREPLGVPGEQVRPVEPLLPDQAHRLFRERAAAVRPDAAAALQGREEEAVTEICRRLDGLPLAIELAAARLRLLTPRQIADRLDDRFRLLTSGSRTALPRQQTLRAVVDWSWDLLDAPERTLLRELSVFAGGWDLEAAEAVCTGPVAELVGALVDKSLVVATPCERPGGGDGMRYRMLETIHEYASERAAEVPHARAAAERRHRAWVRALAERADPLLRSAEQLPWISRLESELDNIRVAIQRALTCADEEEAAALCLAMGWFWWLRNYRHEGAEWTDRTLRLGAILDTLPAAETNAPETPAPETPAPENAGAATSAPENTGAATSAPETPAPETVTPVPTVPTLVCRSFRVPAGAADLAARMAAVDPVEAFLAEPPGQDDDPRHGWRMDLRMQHVFLLSEAEPQSLRTDPRSGEYLLRLNARYERGGPASARMPGLIWPLTAFQLRDLADQADPADVRDMTDRAHLDGNPSMDVRAILDRAVANCRAHGGDWELGCALMFRTHTVVDSPGGLLGVDDDLAELRGIARRVGDRWMRAQVCSASGEAAMARSRFTEAEGEYSEALRLAYEVGAYTETPFLMARLAEIAFRSGDVDAARSMLDEARVAADRHGSLDAQAFVSLLRAQIALHDKDVSHAREMCEAARVETGRGTPPPQFVAALNLLDAEITAAESGPAYGLPLFADALRRALADRCSEAITSAVVDGGAGMLARLGDFPRAARLFAAADVLRGPVPRPAPQCELAERAEDTARAALSAERYTAERARGAALTVTDVVRELAEAVRDHPTSG</sequence>
<comment type="similarity">
    <text evidence="1">Belongs to the AfsR/DnrI/RedD regulatory family.</text>
</comment>
<dbReference type="InterPro" id="IPR016032">
    <property type="entry name" value="Sig_transdc_resp-reg_C-effctor"/>
</dbReference>
<keyword evidence="4 6" id="KW-0238">DNA-binding</keyword>
<evidence type="ECO:0000313" key="9">
    <source>
        <dbReference type="EMBL" id="GGT59853.1"/>
    </source>
</evidence>
<feature type="compositionally biased region" description="Gly residues" evidence="7">
    <location>
        <begin position="1"/>
        <end position="11"/>
    </location>
</feature>
<dbReference type="SUPFAM" id="SSF52540">
    <property type="entry name" value="P-loop containing nucleoside triphosphate hydrolases"/>
    <property type="match status" value="1"/>
</dbReference>
<evidence type="ECO:0000256" key="5">
    <source>
        <dbReference type="ARBA" id="ARBA00023163"/>
    </source>
</evidence>
<dbReference type="Proteomes" id="UP000646776">
    <property type="component" value="Unassembled WGS sequence"/>
</dbReference>
<gene>
    <name evidence="9" type="ORF">GCM10010226_41470</name>
</gene>
<dbReference type="InterPro" id="IPR036388">
    <property type="entry name" value="WH-like_DNA-bd_sf"/>
</dbReference>
<keyword evidence="10" id="KW-1185">Reference proteome</keyword>
<evidence type="ECO:0000259" key="8">
    <source>
        <dbReference type="PROSITE" id="PS51755"/>
    </source>
</evidence>
<dbReference type="Gene3D" id="1.25.40.10">
    <property type="entry name" value="Tetratricopeptide repeat domain"/>
    <property type="match status" value="2"/>
</dbReference>
<dbReference type="InterPro" id="IPR001867">
    <property type="entry name" value="OmpR/PhoB-type_DNA-bd"/>
</dbReference>
<dbReference type="Pfam" id="PF03704">
    <property type="entry name" value="BTAD"/>
    <property type="match status" value="1"/>
</dbReference>
<dbReference type="PANTHER" id="PTHR47691:SF3">
    <property type="entry name" value="HTH-TYPE TRANSCRIPTIONAL REGULATOR RV0890C-RELATED"/>
    <property type="match status" value="1"/>
</dbReference>
<dbReference type="FunFam" id="1.25.40.10:FF:000222">
    <property type="entry name" value="SARP family transcriptional regulator"/>
    <property type="match status" value="1"/>
</dbReference>
<evidence type="ECO:0000256" key="3">
    <source>
        <dbReference type="ARBA" id="ARBA00023015"/>
    </source>
</evidence>
<evidence type="ECO:0000256" key="4">
    <source>
        <dbReference type="ARBA" id="ARBA00023125"/>
    </source>
</evidence>
<dbReference type="Gene3D" id="3.40.50.300">
    <property type="entry name" value="P-loop containing nucleotide triphosphate hydrolases"/>
    <property type="match status" value="1"/>
</dbReference>
<feature type="region of interest" description="Disordered" evidence="7">
    <location>
        <begin position="1"/>
        <end position="31"/>
    </location>
</feature>
<dbReference type="PANTHER" id="PTHR47691">
    <property type="entry name" value="REGULATOR-RELATED"/>
    <property type="match status" value="1"/>
</dbReference>
<keyword evidence="5" id="KW-0804">Transcription</keyword>
<feature type="compositionally biased region" description="Pro residues" evidence="7">
    <location>
        <begin position="12"/>
        <end position="21"/>
    </location>
</feature>
<organism evidence="9 10">
    <name type="scientific">Streptomyces phaeofaciens</name>
    <dbReference type="NCBI Taxonomy" id="68254"/>
    <lineage>
        <taxon>Bacteria</taxon>
        <taxon>Bacillati</taxon>
        <taxon>Actinomycetota</taxon>
        <taxon>Actinomycetes</taxon>
        <taxon>Kitasatosporales</taxon>
        <taxon>Streptomycetaceae</taxon>
        <taxon>Streptomyces</taxon>
    </lineage>
</organism>
<evidence type="ECO:0000313" key="10">
    <source>
        <dbReference type="Proteomes" id="UP000646776"/>
    </source>
</evidence>
<evidence type="ECO:0000256" key="1">
    <source>
        <dbReference type="ARBA" id="ARBA00005820"/>
    </source>
</evidence>
<accession>A0A918LWF0</accession>
<evidence type="ECO:0000256" key="7">
    <source>
        <dbReference type="SAM" id="MobiDB-lite"/>
    </source>
</evidence>
<reference evidence="9" key="2">
    <citation type="submission" date="2020-09" db="EMBL/GenBank/DDBJ databases">
        <authorList>
            <person name="Sun Q."/>
            <person name="Ohkuma M."/>
        </authorList>
    </citation>
    <scope>NUCLEOTIDE SEQUENCE</scope>
    <source>
        <strain evidence="9">JCM 4125</strain>
    </source>
</reference>
<feature type="region of interest" description="Disordered" evidence="7">
    <location>
        <begin position="274"/>
        <end position="317"/>
    </location>
</feature>
<dbReference type="SMART" id="SM01043">
    <property type="entry name" value="BTAD"/>
    <property type="match status" value="1"/>
</dbReference>
<evidence type="ECO:0000256" key="2">
    <source>
        <dbReference type="ARBA" id="ARBA00023012"/>
    </source>
</evidence>
<keyword evidence="2" id="KW-0902">Two-component regulatory system</keyword>
<dbReference type="Gene3D" id="1.10.10.10">
    <property type="entry name" value="Winged helix-like DNA-binding domain superfamily/Winged helix DNA-binding domain"/>
    <property type="match status" value="1"/>
</dbReference>
<feature type="compositionally biased region" description="Low complexity" evidence="7">
    <location>
        <begin position="775"/>
        <end position="791"/>
    </location>
</feature>
<dbReference type="GO" id="GO:0006355">
    <property type="term" value="P:regulation of DNA-templated transcription"/>
    <property type="evidence" value="ECO:0007669"/>
    <property type="project" value="InterPro"/>
</dbReference>
<feature type="DNA-binding region" description="OmpR/PhoB-type" evidence="6">
    <location>
        <begin position="22"/>
        <end position="122"/>
    </location>
</feature>
<dbReference type="InterPro" id="IPR011990">
    <property type="entry name" value="TPR-like_helical_dom_sf"/>
</dbReference>
<dbReference type="AlphaFoldDB" id="A0A918LWF0"/>
<dbReference type="PROSITE" id="PS51755">
    <property type="entry name" value="OMPR_PHOB"/>
    <property type="match status" value="1"/>
</dbReference>
<dbReference type="InterPro" id="IPR027417">
    <property type="entry name" value="P-loop_NTPase"/>
</dbReference>